<comment type="caution">
    <text evidence="1">The sequence shown here is derived from an EMBL/GenBank/DDBJ whole genome shotgun (WGS) entry which is preliminary data.</text>
</comment>
<dbReference type="PROSITE" id="PS51257">
    <property type="entry name" value="PROKAR_LIPOPROTEIN"/>
    <property type="match status" value="1"/>
</dbReference>
<dbReference type="EMBL" id="DVNA01000190">
    <property type="protein sequence ID" value="HIU55816.1"/>
    <property type="molecule type" value="Genomic_DNA"/>
</dbReference>
<reference evidence="1" key="2">
    <citation type="journal article" date="2021" name="PeerJ">
        <title>Extensive microbial diversity within the chicken gut microbiome revealed by metagenomics and culture.</title>
        <authorList>
            <person name="Gilroy R."/>
            <person name="Ravi A."/>
            <person name="Getino M."/>
            <person name="Pursley I."/>
            <person name="Horton D.L."/>
            <person name="Alikhan N.F."/>
            <person name="Baker D."/>
            <person name="Gharbi K."/>
            <person name="Hall N."/>
            <person name="Watson M."/>
            <person name="Adriaenssens E.M."/>
            <person name="Foster-Nyarko E."/>
            <person name="Jarju S."/>
            <person name="Secka A."/>
            <person name="Antonio M."/>
            <person name="Oren A."/>
            <person name="Chaudhuri R.R."/>
            <person name="La Ragione R."/>
            <person name="Hildebrand F."/>
            <person name="Pallen M.J."/>
        </authorList>
    </citation>
    <scope>NUCLEOTIDE SEQUENCE</scope>
    <source>
        <strain evidence="1">CHK158-818</strain>
    </source>
</reference>
<proteinExistence type="predicted"/>
<accession>A0A9D1M8U4</accession>
<reference evidence="1" key="1">
    <citation type="submission" date="2020-10" db="EMBL/GenBank/DDBJ databases">
        <authorList>
            <person name="Gilroy R."/>
        </authorList>
    </citation>
    <scope>NUCLEOTIDE SEQUENCE</scope>
    <source>
        <strain evidence="1">CHK158-818</strain>
    </source>
</reference>
<dbReference type="AlphaFoldDB" id="A0A9D1M8U4"/>
<evidence type="ECO:0000313" key="2">
    <source>
        <dbReference type="Proteomes" id="UP000824112"/>
    </source>
</evidence>
<protein>
    <submittedName>
        <fullName evidence="1">Uncharacterized protein</fullName>
    </submittedName>
</protein>
<dbReference type="Proteomes" id="UP000824112">
    <property type="component" value="Unassembled WGS sequence"/>
</dbReference>
<sequence length="342" mass="39091">MKIRFQYFAVVALSLLILASCRSSYIRYVDVETVHPAKITFPVYIRNIAFVNNALGSSKCTISEGGGPEFSLMDADSLAMDMLAIVADSISHSPYFDLVTIGSIADTSSMILKRMSPGLLDEVRDATGAQTVISMDGFQMVIDKTYFSRTNELVLEFVGKTFFKIYEPGNDDTPQTHICVDTMVWNSGGWGFYLDDMHFLMDKVSDAIAYFASQNINRFIPYLRLSERYVYVTGNTSMLDAERYVIQDKWEEASYLWEHLYETGEGETLRAKAASNMAVVCEMRDDFSAAIDWAKKSYDLFNQPAVREKNIEELRSMDNYIKLLQQRQKEIPLLQEQMDRRR</sequence>
<name>A0A9D1M8U4_9BACT</name>
<dbReference type="Pfam" id="PF19867">
    <property type="entry name" value="DUF6340"/>
    <property type="match status" value="1"/>
</dbReference>
<gene>
    <name evidence="1" type="ORF">IAB03_08445</name>
</gene>
<dbReference type="InterPro" id="IPR045921">
    <property type="entry name" value="DUF6340"/>
</dbReference>
<organism evidence="1 2">
    <name type="scientific">Candidatus Gallibacteroides avistercoris</name>
    <dbReference type="NCBI Taxonomy" id="2840833"/>
    <lineage>
        <taxon>Bacteria</taxon>
        <taxon>Pseudomonadati</taxon>
        <taxon>Bacteroidota</taxon>
        <taxon>Bacteroidia</taxon>
        <taxon>Bacteroidales</taxon>
        <taxon>Bacteroidaceae</taxon>
        <taxon>Bacteroidaceae incertae sedis</taxon>
        <taxon>Candidatus Gallibacteroides</taxon>
    </lineage>
</organism>
<evidence type="ECO:0000313" key="1">
    <source>
        <dbReference type="EMBL" id="HIU55816.1"/>
    </source>
</evidence>